<accession>A0A392UDM7</accession>
<name>A0A392UDM7_9FABA</name>
<dbReference type="EMBL" id="LXQA010786547">
    <property type="protein sequence ID" value="MCI70957.1"/>
    <property type="molecule type" value="Genomic_DNA"/>
</dbReference>
<reference evidence="1 2" key="1">
    <citation type="journal article" date="2018" name="Front. Plant Sci.">
        <title>Red Clover (Trifolium pratense) and Zigzag Clover (T. medium) - A Picture of Genomic Similarities and Differences.</title>
        <authorList>
            <person name="Dluhosova J."/>
            <person name="Istvanek J."/>
            <person name="Nedelnik J."/>
            <person name="Repkova J."/>
        </authorList>
    </citation>
    <scope>NUCLEOTIDE SEQUENCE [LARGE SCALE GENOMIC DNA]</scope>
    <source>
        <strain evidence="2">cv. 10/8</strain>
        <tissue evidence="1">Leaf</tissue>
    </source>
</reference>
<evidence type="ECO:0000313" key="2">
    <source>
        <dbReference type="Proteomes" id="UP000265520"/>
    </source>
</evidence>
<dbReference type="Proteomes" id="UP000265520">
    <property type="component" value="Unassembled WGS sequence"/>
</dbReference>
<proteinExistence type="predicted"/>
<feature type="non-terminal residue" evidence="1">
    <location>
        <position position="28"/>
    </location>
</feature>
<dbReference type="AlphaFoldDB" id="A0A392UDM7"/>
<protein>
    <submittedName>
        <fullName evidence="1">Uncharacterized protein</fullName>
    </submittedName>
</protein>
<evidence type="ECO:0000313" key="1">
    <source>
        <dbReference type="EMBL" id="MCI70957.1"/>
    </source>
</evidence>
<comment type="caution">
    <text evidence="1">The sequence shown here is derived from an EMBL/GenBank/DDBJ whole genome shotgun (WGS) entry which is preliminary data.</text>
</comment>
<sequence>METTHCATAARARTIPLPLTFLSPVRCK</sequence>
<keyword evidence="2" id="KW-1185">Reference proteome</keyword>
<organism evidence="1 2">
    <name type="scientific">Trifolium medium</name>
    <dbReference type="NCBI Taxonomy" id="97028"/>
    <lineage>
        <taxon>Eukaryota</taxon>
        <taxon>Viridiplantae</taxon>
        <taxon>Streptophyta</taxon>
        <taxon>Embryophyta</taxon>
        <taxon>Tracheophyta</taxon>
        <taxon>Spermatophyta</taxon>
        <taxon>Magnoliopsida</taxon>
        <taxon>eudicotyledons</taxon>
        <taxon>Gunneridae</taxon>
        <taxon>Pentapetalae</taxon>
        <taxon>rosids</taxon>
        <taxon>fabids</taxon>
        <taxon>Fabales</taxon>
        <taxon>Fabaceae</taxon>
        <taxon>Papilionoideae</taxon>
        <taxon>50 kb inversion clade</taxon>
        <taxon>NPAAA clade</taxon>
        <taxon>Hologalegina</taxon>
        <taxon>IRL clade</taxon>
        <taxon>Trifolieae</taxon>
        <taxon>Trifolium</taxon>
    </lineage>
</organism>